<dbReference type="Proteomes" id="UP001143856">
    <property type="component" value="Unassembled WGS sequence"/>
</dbReference>
<evidence type="ECO:0000313" key="1">
    <source>
        <dbReference type="EMBL" id="KAJ2989908.1"/>
    </source>
</evidence>
<protein>
    <submittedName>
        <fullName evidence="1">Uncharacterized protein</fullName>
    </submittedName>
</protein>
<keyword evidence="2" id="KW-1185">Reference proteome</keyword>
<evidence type="ECO:0000313" key="2">
    <source>
        <dbReference type="Proteomes" id="UP001143856"/>
    </source>
</evidence>
<dbReference type="EMBL" id="JAPDGR010000477">
    <property type="protein sequence ID" value="KAJ2989908.1"/>
    <property type="molecule type" value="Genomic_DNA"/>
</dbReference>
<comment type="caution">
    <text evidence="1">The sequence shown here is derived from an EMBL/GenBank/DDBJ whole genome shotgun (WGS) entry which is preliminary data.</text>
</comment>
<proteinExistence type="predicted"/>
<name>A0ACC1PBX8_9PEZI</name>
<reference evidence="1" key="1">
    <citation type="submission" date="2022-10" db="EMBL/GenBank/DDBJ databases">
        <title>Genome Sequence of Xylaria curta.</title>
        <authorList>
            <person name="Buettner E."/>
        </authorList>
    </citation>
    <scope>NUCLEOTIDE SEQUENCE</scope>
    <source>
        <strain evidence="1">Babe10</strain>
    </source>
</reference>
<accession>A0ACC1PBX8</accession>
<organism evidence="1 2">
    <name type="scientific">Xylaria curta</name>
    <dbReference type="NCBI Taxonomy" id="42375"/>
    <lineage>
        <taxon>Eukaryota</taxon>
        <taxon>Fungi</taxon>
        <taxon>Dikarya</taxon>
        <taxon>Ascomycota</taxon>
        <taxon>Pezizomycotina</taxon>
        <taxon>Sordariomycetes</taxon>
        <taxon>Xylariomycetidae</taxon>
        <taxon>Xylariales</taxon>
        <taxon>Xylariaceae</taxon>
        <taxon>Xylaria</taxon>
    </lineage>
</organism>
<gene>
    <name evidence="1" type="ORF">NUW58_g3225</name>
</gene>
<sequence length="409" mass="44449">MAEHKDTLEPNNSIWDESFIDPRLRSGTTETYRCENQPQASVPISAPSSTLTPILTPPQSEPNDPNGDAPMAYEDTVLPSSAYQSLDSIVGSNKKVHDDGERLWLIGLQAGIGLGIAVTREAVLNEMQFENTVFTRPIQSHPADPDPYHIRMSLGQQCVNGFDLRVANRASQHFISNCKAVVKMVVEQGLTACLPEYGNPLPGTSAFFTEEDSALCHENCRILNQAFGITGPDWKPDLKTGNDSSAGESVPLTASFMADGRSIAGIDMTQLDGSAALIANAVKQEYGIGIDESGTPDPQCIPREHGLAPYVSHLTGEVSYYTEDIQVSGNPEIVGDNWMDEFIDFGHELRNDQAEAEPRATSPNIDCSSSDTTASDEDHIGGPQLRPALVETKSGRAVIVEIRQHWKKN</sequence>